<evidence type="ECO:0008006" key="8">
    <source>
        <dbReference type="Google" id="ProtNLM"/>
    </source>
</evidence>
<dbReference type="Gene3D" id="1.20.120.550">
    <property type="entry name" value="Membrane associated eicosanoid/glutathione metabolism-like domain"/>
    <property type="match status" value="1"/>
</dbReference>
<evidence type="ECO:0000256" key="3">
    <source>
        <dbReference type="ARBA" id="ARBA00022989"/>
    </source>
</evidence>
<keyword evidence="4 5" id="KW-0472">Membrane</keyword>
<accession>A0ABN9WTJ4</accession>
<protein>
    <recommendedName>
        <fullName evidence="8">Copper transporter</fullName>
    </recommendedName>
</protein>
<feature type="transmembrane region" description="Helical" evidence="5">
    <location>
        <begin position="9"/>
        <end position="26"/>
    </location>
</feature>
<name>A0ABN9WTJ4_9DINO</name>
<dbReference type="InterPro" id="IPR001129">
    <property type="entry name" value="Membr-assoc_MAPEG"/>
</dbReference>
<evidence type="ECO:0000313" key="7">
    <source>
        <dbReference type="Proteomes" id="UP001189429"/>
    </source>
</evidence>
<keyword evidence="7" id="KW-1185">Reference proteome</keyword>
<evidence type="ECO:0000256" key="1">
    <source>
        <dbReference type="ARBA" id="ARBA00004370"/>
    </source>
</evidence>
<comment type="caution">
    <text evidence="6">The sequence shown here is derived from an EMBL/GenBank/DDBJ whole genome shotgun (WGS) entry which is preliminary data.</text>
</comment>
<keyword evidence="3 5" id="KW-1133">Transmembrane helix</keyword>
<dbReference type="InterPro" id="IPR023352">
    <property type="entry name" value="MAPEG-like_dom_sf"/>
</dbReference>
<comment type="subcellular location">
    <subcellularLocation>
        <location evidence="1">Membrane</location>
    </subcellularLocation>
</comment>
<evidence type="ECO:0000256" key="5">
    <source>
        <dbReference type="SAM" id="Phobius"/>
    </source>
</evidence>
<dbReference type="Pfam" id="PF01124">
    <property type="entry name" value="MAPEG"/>
    <property type="match status" value="1"/>
</dbReference>
<proteinExistence type="predicted"/>
<reference evidence="6" key="1">
    <citation type="submission" date="2023-10" db="EMBL/GenBank/DDBJ databases">
        <authorList>
            <person name="Chen Y."/>
            <person name="Shah S."/>
            <person name="Dougan E. K."/>
            <person name="Thang M."/>
            <person name="Chan C."/>
        </authorList>
    </citation>
    <scope>NUCLEOTIDE SEQUENCE [LARGE SCALE GENOMIC DNA]</scope>
</reference>
<gene>
    <name evidence="6" type="ORF">PCOR1329_LOCUS69550</name>
</gene>
<dbReference type="EMBL" id="CAUYUJ010019137">
    <property type="protein sequence ID" value="CAK0888836.1"/>
    <property type="molecule type" value="Genomic_DNA"/>
</dbReference>
<evidence type="ECO:0000256" key="2">
    <source>
        <dbReference type="ARBA" id="ARBA00022692"/>
    </source>
</evidence>
<feature type="transmembrane region" description="Helical" evidence="5">
    <location>
        <begin position="72"/>
        <end position="99"/>
    </location>
</feature>
<dbReference type="Proteomes" id="UP001189429">
    <property type="component" value="Unassembled WGS sequence"/>
</dbReference>
<evidence type="ECO:0000256" key="4">
    <source>
        <dbReference type="ARBA" id="ARBA00023136"/>
    </source>
</evidence>
<dbReference type="SUPFAM" id="SSF161084">
    <property type="entry name" value="MAPEG domain-like"/>
    <property type="match status" value="1"/>
</dbReference>
<organism evidence="6 7">
    <name type="scientific">Prorocentrum cordatum</name>
    <dbReference type="NCBI Taxonomy" id="2364126"/>
    <lineage>
        <taxon>Eukaryota</taxon>
        <taxon>Sar</taxon>
        <taxon>Alveolata</taxon>
        <taxon>Dinophyceae</taxon>
        <taxon>Prorocentrales</taxon>
        <taxon>Prorocentraceae</taxon>
        <taxon>Prorocentrum</taxon>
    </lineage>
</organism>
<sequence length="121" mass="13666">MAPVEMGEYSLAVGATCAYLVVWYGFLANQLFMKPVAARSAERRKVELSRFDYRCPEWEMADRTVANAMEQMVAFLLLLWLYAVFGNARVAGVLGFVYVGFNRLVRRSRFCGPTGESSRCS</sequence>
<keyword evidence="2 5" id="KW-0812">Transmembrane</keyword>
<evidence type="ECO:0000313" key="6">
    <source>
        <dbReference type="EMBL" id="CAK0888836.1"/>
    </source>
</evidence>